<dbReference type="GO" id="GO:0016787">
    <property type="term" value="F:hydrolase activity"/>
    <property type="evidence" value="ECO:0007669"/>
    <property type="project" value="UniProtKB-KW"/>
</dbReference>
<keyword evidence="3" id="KW-0378">Hydrolase</keyword>
<feature type="chain" id="PRO_5025455888" evidence="1">
    <location>
        <begin position="22"/>
        <end position="394"/>
    </location>
</feature>
<evidence type="ECO:0000313" key="4">
    <source>
        <dbReference type="Proteomes" id="UP000800200"/>
    </source>
</evidence>
<gene>
    <name evidence="3" type="ORF">K469DRAFT_737837</name>
</gene>
<evidence type="ECO:0000313" key="3">
    <source>
        <dbReference type="EMBL" id="KAF2187680.1"/>
    </source>
</evidence>
<dbReference type="EMBL" id="ML994626">
    <property type="protein sequence ID" value="KAF2187680.1"/>
    <property type="molecule type" value="Genomic_DNA"/>
</dbReference>
<name>A0A6A6EC18_9PEZI</name>
<dbReference type="Pfam" id="PF00561">
    <property type="entry name" value="Abhydrolase_1"/>
    <property type="match status" value="1"/>
</dbReference>
<dbReference type="InterPro" id="IPR029058">
    <property type="entry name" value="AB_hydrolase_fold"/>
</dbReference>
<dbReference type="Gene3D" id="3.40.50.1820">
    <property type="entry name" value="alpha/beta hydrolase"/>
    <property type="match status" value="1"/>
</dbReference>
<evidence type="ECO:0000259" key="2">
    <source>
        <dbReference type="Pfam" id="PF00561"/>
    </source>
</evidence>
<dbReference type="Proteomes" id="UP000800200">
    <property type="component" value="Unassembled WGS sequence"/>
</dbReference>
<reference evidence="3" key="1">
    <citation type="journal article" date="2020" name="Stud. Mycol.">
        <title>101 Dothideomycetes genomes: a test case for predicting lifestyles and emergence of pathogens.</title>
        <authorList>
            <person name="Haridas S."/>
            <person name="Albert R."/>
            <person name="Binder M."/>
            <person name="Bloem J."/>
            <person name="Labutti K."/>
            <person name="Salamov A."/>
            <person name="Andreopoulos B."/>
            <person name="Baker S."/>
            <person name="Barry K."/>
            <person name="Bills G."/>
            <person name="Bluhm B."/>
            <person name="Cannon C."/>
            <person name="Castanera R."/>
            <person name="Culley D."/>
            <person name="Daum C."/>
            <person name="Ezra D."/>
            <person name="Gonzalez J."/>
            <person name="Henrissat B."/>
            <person name="Kuo A."/>
            <person name="Liang C."/>
            <person name="Lipzen A."/>
            <person name="Lutzoni F."/>
            <person name="Magnuson J."/>
            <person name="Mondo S."/>
            <person name="Nolan M."/>
            <person name="Ohm R."/>
            <person name="Pangilinan J."/>
            <person name="Park H.-J."/>
            <person name="Ramirez L."/>
            <person name="Alfaro M."/>
            <person name="Sun H."/>
            <person name="Tritt A."/>
            <person name="Yoshinaga Y."/>
            <person name="Zwiers L.-H."/>
            <person name="Turgeon B."/>
            <person name="Goodwin S."/>
            <person name="Spatafora J."/>
            <person name="Crous P."/>
            <person name="Grigoriev I."/>
        </authorList>
    </citation>
    <scope>NUCLEOTIDE SEQUENCE</scope>
    <source>
        <strain evidence="3">CBS 207.26</strain>
    </source>
</reference>
<organism evidence="3 4">
    <name type="scientific">Zopfia rhizophila CBS 207.26</name>
    <dbReference type="NCBI Taxonomy" id="1314779"/>
    <lineage>
        <taxon>Eukaryota</taxon>
        <taxon>Fungi</taxon>
        <taxon>Dikarya</taxon>
        <taxon>Ascomycota</taxon>
        <taxon>Pezizomycotina</taxon>
        <taxon>Dothideomycetes</taxon>
        <taxon>Dothideomycetes incertae sedis</taxon>
        <taxon>Zopfiaceae</taxon>
        <taxon>Zopfia</taxon>
    </lineage>
</organism>
<feature type="signal peptide" evidence="1">
    <location>
        <begin position="1"/>
        <end position="21"/>
    </location>
</feature>
<proteinExistence type="predicted"/>
<dbReference type="AlphaFoldDB" id="A0A6A6EC18"/>
<accession>A0A6A6EC18</accession>
<dbReference type="SUPFAM" id="SSF53474">
    <property type="entry name" value="alpha/beta-Hydrolases"/>
    <property type="match status" value="1"/>
</dbReference>
<protein>
    <submittedName>
        <fullName evidence="3">Alpha/beta-hydrolase</fullName>
    </submittedName>
</protein>
<feature type="domain" description="AB hydrolase-1" evidence="2">
    <location>
        <begin position="117"/>
        <end position="259"/>
    </location>
</feature>
<dbReference type="InterPro" id="IPR000073">
    <property type="entry name" value="AB_hydrolase_1"/>
</dbReference>
<dbReference type="OrthoDB" id="190201at2759"/>
<evidence type="ECO:0000256" key="1">
    <source>
        <dbReference type="SAM" id="SignalP"/>
    </source>
</evidence>
<keyword evidence="1" id="KW-0732">Signal</keyword>
<sequence>MTKILSVAILIAFGLSTQVAATPTLTLNSSEYRHPPNGICEDHTVKEEVTSTDFVWGIDKFKDNYDVAAFLTNVARKDSSKVFNPFSGTKNVTKKYEVSGTFCTPKVKKDGKETTVLLATHGLGYDRRYWASSYMPEEYSFVDYALANGYSVFYYDRLGTGKSEKQSGYENQASIQTGLIAKLTQAIRNGTYTSSIHAEKIILVGHSFGSFTSNALIAVEPDIADGAVLTGIGYANSTDLASVAIAWLPSAFASRIASTLSPHYSSLDTGYVGFGDIYAHAETFFHEPFNIPTIEYAQSISQPFAMAEFLTLGGLNLAANEFSGPVFVTTGEFDLGICGGECRSTFAAGVAKVLFPSSKALETYVHPGAGHGINYGANATGFYGEIVGFLDRNF</sequence>
<keyword evidence="4" id="KW-1185">Reference proteome</keyword>